<evidence type="ECO:0000313" key="2">
    <source>
        <dbReference type="EMBL" id="ARN83925.1"/>
    </source>
</evidence>
<evidence type="ECO:0000313" key="3">
    <source>
        <dbReference type="Proteomes" id="UP000193978"/>
    </source>
</evidence>
<protein>
    <recommendedName>
        <fullName evidence="1">OLD protein-like TOPRIM domain-containing protein</fullName>
    </recommendedName>
</protein>
<reference evidence="2 3" key="1">
    <citation type="submission" date="2017-02" db="EMBL/GenBank/DDBJ databases">
        <authorList>
            <person name="Peterson S.W."/>
        </authorList>
    </citation>
    <scope>NUCLEOTIDE SEQUENCE [LARGE SCALE GENOMIC DNA]</scope>
    <source>
        <strain evidence="2 3">S285</strain>
        <plasmid evidence="3">Plasmid p1</plasmid>
    </source>
</reference>
<accession>A0A1W6N276</accession>
<geneLocation type="plasmid" evidence="2 3">
    <name>p1</name>
</geneLocation>
<name>A0A1W6N276_9HYPH</name>
<dbReference type="InterPro" id="IPR022602">
    <property type="entry name" value="DUF2813"/>
</dbReference>
<dbReference type="InterPro" id="IPR027417">
    <property type="entry name" value="P-loop_NTPase"/>
</dbReference>
<gene>
    <name evidence="2" type="ORF">B1812_21880</name>
</gene>
<dbReference type="OrthoDB" id="9789856at2"/>
<sequence>MRITRLSIANFRSIKALELDLNDTTVLIGPNNAGKTAILDAVRIVLTRRWGQRGTGFTEYDVHLADEHADPKAPPGVSIEIRVEERLAGEWPEALQQDLDEIVQTDPVTGKTFIILRASCAWNETAGSFEPSWIFLNAGRAPLVGGSARRMNLERFWRYLPVFYLGALRDVEDEFSPRSQFWGRLLRAMEIPPALDTKVQRVLDLLNKKLLQADPRLAQIAATLSSATRVAARDRDGSVDLRLVPLKSWDLLSKAEIVLRNEPDWPWLPLQRHGQGVQSLSVIFLFQAFVEHLLTELYEADSAPVLALEEPETHLHPQAARTLWTHIKALPGQKIITTHSPYFVQHVPFRDLRLVRLTENGTEVLSLPLNFSARIPHVAALDAIVAKSGGQIEYDRAAELLTIHGRLEEQRYRDLLTCYGTHAERAVIHGVLRDLRDRALLFIGDDELRALETFARRIRGEIFFARRWFIVEGQAEYLLVHAMARELAYDLDEHGVAVIDAQNNGNPAIFAALARALAIPWLAVFDGDSAGHGYCQSIAARDFDAAFVAVRCRTLAAGDIEAQMLADGLGAELKTALTAVGVADAASADQAALLDHLRGHKTAYAAELAAMMRGNSALVAQMPQAFRDAIADLRGLA</sequence>
<dbReference type="InterPro" id="IPR051396">
    <property type="entry name" value="Bact_Antivir_Def_Nuclease"/>
</dbReference>
<dbReference type="Pfam" id="PF20469">
    <property type="entry name" value="OLD-like_TOPRIM"/>
    <property type="match status" value="1"/>
</dbReference>
<dbReference type="Pfam" id="PF11398">
    <property type="entry name" value="DUF2813"/>
    <property type="match status" value="1"/>
</dbReference>
<keyword evidence="2" id="KW-0614">Plasmid</keyword>
<dbReference type="SUPFAM" id="SSF52540">
    <property type="entry name" value="P-loop containing nucleoside triphosphate hydrolases"/>
    <property type="match status" value="1"/>
</dbReference>
<dbReference type="Proteomes" id="UP000193978">
    <property type="component" value="Plasmid p1"/>
</dbReference>
<evidence type="ECO:0000259" key="1">
    <source>
        <dbReference type="Pfam" id="PF20469"/>
    </source>
</evidence>
<dbReference type="Gene3D" id="3.40.50.300">
    <property type="entry name" value="P-loop containing nucleotide triphosphate hydrolases"/>
    <property type="match status" value="2"/>
</dbReference>
<dbReference type="KEGG" id="mbry:B1812_21880"/>
<dbReference type="CDD" id="cd01026">
    <property type="entry name" value="TOPRIM_OLD"/>
    <property type="match status" value="1"/>
</dbReference>
<keyword evidence="3" id="KW-1185">Reference proteome</keyword>
<dbReference type="AlphaFoldDB" id="A0A1W6N276"/>
<feature type="domain" description="OLD protein-like TOPRIM" evidence="1">
    <location>
        <begin position="463"/>
        <end position="528"/>
    </location>
</feature>
<dbReference type="InterPro" id="IPR034139">
    <property type="entry name" value="TOPRIM_OLD"/>
</dbReference>
<dbReference type="PANTHER" id="PTHR43581:SF4">
    <property type="entry name" value="ATP_GTP PHOSPHATASE"/>
    <property type="match status" value="1"/>
</dbReference>
<dbReference type="PANTHER" id="PTHR43581">
    <property type="entry name" value="ATP/GTP PHOSPHATASE"/>
    <property type="match status" value="1"/>
</dbReference>
<proteinExistence type="predicted"/>
<dbReference type="RefSeq" id="WP_085773950.1">
    <property type="nucleotide sequence ID" value="NZ_AP027150.1"/>
</dbReference>
<dbReference type="EMBL" id="CP019949">
    <property type="protein sequence ID" value="ARN83925.1"/>
    <property type="molecule type" value="Genomic_DNA"/>
</dbReference>
<organism evidence="2 3">
    <name type="scientific">Methylocystis bryophila</name>
    <dbReference type="NCBI Taxonomy" id="655015"/>
    <lineage>
        <taxon>Bacteria</taxon>
        <taxon>Pseudomonadati</taxon>
        <taxon>Pseudomonadota</taxon>
        <taxon>Alphaproteobacteria</taxon>
        <taxon>Hyphomicrobiales</taxon>
        <taxon>Methylocystaceae</taxon>
        <taxon>Methylocystis</taxon>
    </lineage>
</organism>